<dbReference type="KEGG" id="tmb:Thimo_3123"/>
<dbReference type="Proteomes" id="UP000010816">
    <property type="component" value="Chromosome"/>
</dbReference>
<dbReference type="InterPro" id="IPR013078">
    <property type="entry name" value="His_Pase_superF_clade-1"/>
</dbReference>
<dbReference type="PIRSF" id="PIRSF000709">
    <property type="entry name" value="6PFK_2-Ptase"/>
    <property type="match status" value="1"/>
</dbReference>
<protein>
    <submittedName>
        <fullName evidence="1">Fructose-2,6-bisphosphatase</fullName>
    </submittedName>
</protein>
<organism evidence="1 2">
    <name type="scientific">Thioflavicoccus mobilis 8321</name>
    <dbReference type="NCBI Taxonomy" id="765912"/>
    <lineage>
        <taxon>Bacteria</taxon>
        <taxon>Pseudomonadati</taxon>
        <taxon>Pseudomonadota</taxon>
        <taxon>Gammaproteobacteria</taxon>
        <taxon>Chromatiales</taxon>
        <taxon>Chromatiaceae</taxon>
        <taxon>Thioflavicoccus</taxon>
    </lineage>
</organism>
<dbReference type="AlphaFoldDB" id="L0H0R1"/>
<dbReference type="InterPro" id="IPR050275">
    <property type="entry name" value="PGM_Phosphatase"/>
</dbReference>
<dbReference type="EMBL" id="CP003051">
    <property type="protein sequence ID" value="AGA91806.1"/>
    <property type="molecule type" value="Genomic_DNA"/>
</dbReference>
<dbReference type="eggNOG" id="COG0406">
    <property type="taxonomic scope" value="Bacteria"/>
</dbReference>
<dbReference type="HOGENOM" id="CLU_033323_8_2_6"/>
<dbReference type="SUPFAM" id="SSF53254">
    <property type="entry name" value="Phosphoglycerate mutase-like"/>
    <property type="match status" value="1"/>
</dbReference>
<name>L0H0R1_9GAMM</name>
<reference evidence="1 2" key="1">
    <citation type="submission" date="2011-09" db="EMBL/GenBank/DDBJ databases">
        <title>Complete sequence of chromosome of Thioflavicoccus mobilis 8321.</title>
        <authorList>
            <consortium name="US DOE Joint Genome Institute"/>
            <person name="Lucas S."/>
            <person name="Han J."/>
            <person name="Lapidus A."/>
            <person name="Cheng J.-F."/>
            <person name="Goodwin L."/>
            <person name="Pitluck S."/>
            <person name="Peters L."/>
            <person name="Ovchinnikova G."/>
            <person name="Lu M."/>
            <person name="Detter J.C."/>
            <person name="Han C."/>
            <person name="Tapia R."/>
            <person name="Land M."/>
            <person name="Hauser L."/>
            <person name="Kyrpides N."/>
            <person name="Ivanova N."/>
            <person name="Pagani I."/>
            <person name="Vogl K."/>
            <person name="Liu Z."/>
            <person name="Imhoff J."/>
            <person name="Thiel V."/>
            <person name="Frigaard N.-U."/>
            <person name="Bryant D."/>
            <person name="Woyke T."/>
        </authorList>
    </citation>
    <scope>NUCLEOTIDE SEQUENCE [LARGE SCALE GENOMIC DNA]</scope>
    <source>
        <strain evidence="1 2">8321</strain>
    </source>
</reference>
<dbReference type="Gene3D" id="3.40.50.1240">
    <property type="entry name" value="Phosphoglycerate mutase-like"/>
    <property type="match status" value="1"/>
</dbReference>
<dbReference type="SMART" id="SM00855">
    <property type="entry name" value="PGAM"/>
    <property type="match status" value="1"/>
</dbReference>
<accession>L0H0R1</accession>
<dbReference type="GO" id="GO:0005737">
    <property type="term" value="C:cytoplasm"/>
    <property type="evidence" value="ECO:0007669"/>
    <property type="project" value="TreeGrafter"/>
</dbReference>
<dbReference type="GO" id="GO:0016791">
    <property type="term" value="F:phosphatase activity"/>
    <property type="evidence" value="ECO:0007669"/>
    <property type="project" value="TreeGrafter"/>
</dbReference>
<dbReference type="InterPro" id="IPR029033">
    <property type="entry name" value="His_PPase_superfam"/>
</dbReference>
<dbReference type="CDD" id="cd07067">
    <property type="entry name" value="HP_PGM_like"/>
    <property type="match status" value="1"/>
</dbReference>
<evidence type="ECO:0000313" key="2">
    <source>
        <dbReference type="Proteomes" id="UP000010816"/>
    </source>
</evidence>
<sequence>MSVTRAGTVVMSEACGDRFVDLLRHGDTRGGVRFRGVQDDQLTADGWRQMQTALADGAWDQVVTSPARRCAAFAEDLAERLGIPHEVWPEVGERDFGAWEGQAADEIPIEELSRFWADPVGYTPPGAEPFQALQARSLVAWRRLLEHDAKRSLLITHGGVIRVLLGHVLGMPASHLLFLEVPHACLSRVRIPARVGEPSLVSHGGIR</sequence>
<dbReference type="Pfam" id="PF00300">
    <property type="entry name" value="His_Phos_1"/>
    <property type="match status" value="1"/>
</dbReference>
<dbReference type="PANTHER" id="PTHR48100:SF1">
    <property type="entry name" value="HISTIDINE PHOSPHATASE FAMILY PROTEIN-RELATED"/>
    <property type="match status" value="1"/>
</dbReference>
<keyword evidence="2" id="KW-1185">Reference proteome</keyword>
<evidence type="ECO:0000313" key="1">
    <source>
        <dbReference type="EMBL" id="AGA91806.1"/>
    </source>
</evidence>
<dbReference type="STRING" id="765912.Thimo_3123"/>
<gene>
    <name evidence="1" type="ORF">Thimo_3123</name>
</gene>
<proteinExistence type="predicted"/>
<dbReference type="PANTHER" id="PTHR48100">
    <property type="entry name" value="BROAD-SPECIFICITY PHOSPHATASE YOR283W-RELATED"/>
    <property type="match status" value="1"/>
</dbReference>